<evidence type="ECO:0000259" key="1">
    <source>
        <dbReference type="Pfam" id="PF01636"/>
    </source>
</evidence>
<dbReference type="GO" id="GO:0016740">
    <property type="term" value="F:transferase activity"/>
    <property type="evidence" value="ECO:0007669"/>
    <property type="project" value="UniProtKB-KW"/>
</dbReference>
<dbReference type="InterPro" id="IPR052898">
    <property type="entry name" value="ACAD10-like"/>
</dbReference>
<comment type="caution">
    <text evidence="2">The sequence shown here is derived from an EMBL/GenBank/DDBJ whole genome shotgun (WGS) entry which is preliminary data.</text>
</comment>
<evidence type="ECO:0000313" key="3">
    <source>
        <dbReference type="Proteomes" id="UP000050482"/>
    </source>
</evidence>
<dbReference type="PATRIC" id="fig|471514.4.peg.1890"/>
<protein>
    <submittedName>
        <fullName evidence="2">Aminoglycoside phosphotransferase</fullName>
    </submittedName>
</protein>
<dbReference type="SUPFAM" id="SSF56112">
    <property type="entry name" value="Protein kinase-like (PK-like)"/>
    <property type="match status" value="1"/>
</dbReference>
<proteinExistence type="predicted"/>
<dbReference type="Gene3D" id="3.30.200.20">
    <property type="entry name" value="Phosphorylase Kinase, domain 1"/>
    <property type="match status" value="1"/>
</dbReference>
<sequence>MSSHHSELISVRPGEELNQDVLARYLQSQLPKMFGTDIEIEQFAAGHSNLTYLVRSGGTEAVLRRAPLGPVAAKAHDMAREFQILRAVHPVFPLAPEPILFCDDDGIIGAPFQLMERRQGIVIDREWPDVFEPTPENARRISMSPIDTLAKLHAIDYKSTHLSEMVHPDGYLERQVTGWIGRYEKAKTDEIPAADEVKRKLTASIPTSLSPTVVHNDLKLNNMLLAPGAPGQVTAVVDWEMATVGDPLTDLGTTLSYWAQAGDPEVMLHFTGGLEHIKGMVTREDMIQAYATQTGRDVSKMGYYLMFATFKVAVICQQIYFRWKRGQTKDERFASLGQVARGLIEHAVEIDS</sequence>
<gene>
    <name evidence="2" type="ORF">AN477_07965</name>
</gene>
<dbReference type="RefSeq" id="WP_054968643.1">
    <property type="nucleotide sequence ID" value="NZ_LJCO01000038.1"/>
</dbReference>
<dbReference type="CDD" id="cd05154">
    <property type="entry name" value="ACAD10_11_N-like"/>
    <property type="match status" value="1"/>
</dbReference>
<dbReference type="EMBL" id="LJCO01000038">
    <property type="protein sequence ID" value="KPV44230.1"/>
    <property type="molecule type" value="Genomic_DNA"/>
</dbReference>
<keyword evidence="3" id="KW-1185">Reference proteome</keyword>
<dbReference type="AlphaFoldDB" id="A0A0P9CWT8"/>
<dbReference type="Gene3D" id="3.90.1200.10">
    <property type="match status" value="1"/>
</dbReference>
<reference evidence="2 3" key="1">
    <citation type="submission" date="2015-09" db="EMBL/GenBank/DDBJ databases">
        <title>Draft genome sequence of Alicyclobacillus ferrooxydans DSM 22381.</title>
        <authorList>
            <person name="Hemp J."/>
        </authorList>
    </citation>
    <scope>NUCLEOTIDE SEQUENCE [LARGE SCALE GENOMIC DNA]</scope>
    <source>
        <strain evidence="2 3">TC-34</strain>
    </source>
</reference>
<organism evidence="2 3">
    <name type="scientific">Alicyclobacillus ferrooxydans</name>
    <dbReference type="NCBI Taxonomy" id="471514"/>
    <lineage>
        <taxon>Bacteria</taxon>
        <taxon>Bacillati</taxon>
        <taxon>Bacillota</taxon>
        <taxon>Bacilli</taxon>
        <taxon>Bacillales</taxon>
        <taxon>Alicyclobacillaceae</taxon>
        <taxon>Alicyclobacillus</taxon>
    </lineage>
</organism>
<keyword evidence="2" id="KW-0808">Transferase</keyword>
<dbReference type="Pfam" id="PF01636">
    <property type="entry name" value="APH"/>
    <property type="match status" value="1"/>
</dbReference>
<dbReference type="STRING" id="471514.AN477_07965"/>
<dbReference type="PANTHER" id="PTHR47829:SF1">
    <property type="entry name" value="HAD FAMILY PHOSPHATASE"/>
    <property type="match status" value="1"/>
</dbReference>
<dbReference type="PANTHER" id="PTHR47829">
    <property type="entry name" value="HYDROLASE, PUTATIVE (AFU_ORTHOLOGUE AFUA_1G12880)-RELATED"/>
    <property type="match status" value="1"/>
</dbReference>
<dbReference type="InterPro" id="IPR011009">
    <property type="entry name" value="Kinase-like_dom_sf"/>
</dbReference>
<name>A0A0P9CWT8_9BACL</name>
<accession>A0A0P9CWT8</accession>
<dbReference type="Proteomes" id="UP000050482">
    <property type="component" value="Unassembled WGS sequence"/>
</dbReference>
<dbReference type="InterPro" id="IPR041726">
    <property type="entry name" value="ACAD10_11_N"/>
</dbReference>
<dbReference type="InterPro" id="IPR002575">
    <property type="entry name" value="Aminoglycoside_PTrfase"/>
</dbReference>
<feature type="domain" description="Aminoglycoside phosphotransferase" evidence="1">
    <location>
        <begin position="39"/>
        <end position="270"/>
    </location>
</feature>
<evidence type="ECO:0000313" key="2">
    <source>
        <dbReference type="EMBL" id="KPV44230.1"/>
    </source>
</evidence>